<evidence type="ECO:0000256" key="3">
    <source>
        <dbReference type="ARBA" id="ARBA00023163"/>
    </source>
</evidence>
<keyword evidence="1" id="KW-0805">Transcription regulation</keyword>
<keyword evidence="7" id="KW-0614">Plasmid</keyword>
<dbReference type="PANTHER" id="PTHR46796:SF6">
    <property type="entry name" value="ARAC SUBFAMILY"/>
    <property type="match status" value="1"/>
</dbReference>
<feature type="compositionally biased region" description="Basic and acidic residues" evidence="4">
    <location>
        <begin position="303"/>
        <end position="316"/>
    </location>
</feature>
<reference evidence="8" key="1">
    <citation type="submission" date="2021-01" db="EMBL/GenBank/DDBJ databases">
        <title>Skermanella TT6 skin isolate.</title>
        <authorList>
            <person name="Lee K."/>
            <person name="Ganzorig M."/>
        </authorList>
    </citation>
    <scope>NUCLEOTIDE SEQUENCE [LARGE SCALE GENOMIC DNA]</scope>
    <source>
        <strain evidence="8">TT6</strain>
        <plasmid evidence="8">pTT6-1</plasmid>
    </source>
</reference>
<feature type="domain" description="HTH araC/xylS-type" evidence="5">
    <location>
        <begin position="210"/>
        <end position="308"/>
    </location>
</feature>
<evidence type="ECO:0000256" key="2">
    <source>
        <dbReference type="ARBA" id="ARBA00023125"/>
    </source>
</evidence>
<accession>A0ABX7BGC7</accession>
<dbReference type="InterPro" id="IPR020449">
    <property type="entry name" value="Tscrpt_reg_AraC-type_HTH"/>
</dbReference>
<dbReference type="PROSITE" id="PS01124">
    <property type="entry name" value="HTH_ARAC_FAMILY_2"/>
    <property type="match status" value="1"/>
</dbReference>
<keyword evidence="8" id="KW-1185">Reference proteome</keyword>
<sequence length="316" mass="35666">MSDFTPLTPLSDPLSLECAAAKPNLLVRSSRDLGWQGLLLDQHRAVGRTDVFETRPTGDVTLVVAKRGRHLIQVFKQGRWHTATYGAGNAGLTPPFETTRMTWQALDPDNQFETLHLYLSGMIVGELAEEYRRIGTRHADRPLSALVFKDMMIGAVAGEVLNAMHREAPGIYAEQVARFICSHLLARHSQWWDPDDDSRHPPLLGDRQLDRVLDYMSARFREDLTLAELANEACISVHHFVRRFREHMGVTPFAYLTTLRLEAGKRMLKTSDMTIAEIAHMCGYRSPGSFSSAFGREVGSTPRDYRSASRLRSNRD</sequence>
<dbReference type="PROSITE" id="PS00041">
    <property type="entry name" value="HTH_ARAC_FAMILY_1"/>
    <property type="match status" value="1"/>
</dbReference>
<dbReference type="InterPro" id="IPR050204">
    <property type="entry name" value="AraC_XylS_family_regulators"/>
</dbReference>
<feature type="region of interest" description="Disordered" evidence="4">
    <location>
        <begin position="295"/>
        <end position="316"/>
    </location>
</feature>
<evidence type="ECO:0000313" key="8">
    <source>
        <dbReference type="Proteomes" id="UP000595197"/>
    </source>
</evidence>
<gene>
    <name evidence="6" type="ORF">IGS68_28465</name>
    <name evidence="7" type="ORF">IGS68_29480</name>
</gene>
<protein>
    <submittedName>
        <fullName evidence="7">Helix-turn-helix transcriptional regulator</fullName>
    </submittedName>
</protein>
<geneLocation type="plasmid" evidence="7 8">
    <name>pTT6-1</name>
</geneLocation>
<dbReference type="InterPro" id="IPR009057">
    <property type="entry name" value="Homeodomain-like_sf"/>
</dbReference>
<dbReference type="InterPro" id="IPR018062">
    <property type="entry name" value="HTH_AraC-typ_CS"/>
</dbReference>
<dbReference type="InterPro" id="IPR018060">
    <property type="entry name" value="HTH_AraC"/>
</dbReference>
<reference evidence="7" key="2">
    <citation type="submission" date="2021-02" db="EMBL/GenBank/DDBJ databases">
        <title>Skermanella TT6 skin isolate.</title>
        <authorList>
            <person name="Lee K."/>
            <person name="Ganzorig M."/>
        </authorList>
    </citation>
    <scope>NUCLEOTIDE SEQUENCE</scope>
    <source>
        <strain evidence="7 8">TT6</strain>
        <plasmid evidence="7 8">pTT6-1</plasmid>
    </source>
</reference>
<keyword evidence="2" id="KW-0238">DNA-binding</keyword>
<dbReference type="Proteomes" id="UP000595197">
    <property type="component" value="Plasmid pTT6-1"/>
</dbReference>
<dbReference type="SMART" id="SM00342">
    <property type="entry name" value="HTH_ARAC"/>
    <property type="match status" value="1"/>
</dbReference>
<name>A0ABX7BGC7_9PROT</name>
<dbReference type="Gene3D" id="1.10.10.60">
    <property type="entry name" value="Homeodomain-like"/>
    <property type="match status" value="2"/>
</dbReference>
<keyword evidence="3" id="KW-0804">Transcription</keyword>
<dbReference type="SUPFAM" id="SSF46689">
    <property type="entry name" value="Homeodomain-like"/>
    <property type="match status" value="2"/>
</dbReference>
<dbReference type="PRINTS" id="PR00032">
    <property type="entry name" value="HTHARAC"/>
</dbReference>
<dbReference type="EMBL" id="CP067421">
    <property type="protein sequence ID" value="QQP93096.1"/>
    <property type="molecule type" value="Genomic_DNA"/>
</dbReference>
<evidence type="ECO:0000313" key="6">
    <source>
        <dbReference type="EMBL" id="QQP93096.1"/>
    </source>
</evidence>
<dbReference type="PANTHER" id="PTHR46796">
    <property type="entry name" value="HTH-TYPE TRANSCRIPTIONAL ACTIVATOR RHAS-RELATED"/>
    <property type="match status" value="1"/>
</dbReference>
<evidence type="ECO:0000259" key="5">
    <source>
        <dbReference type="PROSITE" id="PS01124"/>
    </source>
</evidence>
<evidence type="ECO:0000256" key="1">
    <source>
        <dbReference type="ARBA" id="ARBA00023015"/>
    </source>
</evidence>
<proteinExistence type="predicted"/>
<dbReference type="EMBL" id="CP067421">
    <property type="protein sequence ID" value="QQP93253.1"/>
    <property type="molecule type" value="Genomic_DNA"/>
</dbReference>
<evidence type="ECO:0000313" key="7">
    <source>
        <dbReference type="EMBL" id="QQP93253.1"/>
    </source>
</evidence>
<evidence type="ECO:0000256" key="4">
    <source>
        <dbReference type="SAM" id="MobiDB-lite"/>
    </source>
</evidence>
<dbReference type="Pfam" id="PF12833">
    <property type="entry name" value="HTH_18"/>
    <property type="match status" value="1"/>
</dbReference>
<organism evidence="7 8">
    <name type="scientific">Skermanella cutis</name>
    <dbReference type="NCBI Taxonomy" id="2775420"/>
    <lineage>
        <taxon>Bacteria</taxon>
        <taxon>Pseudomonadati</taxon>
        <taxon>Pseudomonadota</taxon>
        <taxon>Alphaproteobacteria</taxon>
        <taxon>Rhodospirillales</taxon>
        <taxon>Azospirillaceae</taxon>
        <taxon>Skermanella</taxon>
    </lineage>
</organism>
<dbReference type="RefSeq" id="WP_201082477.1">
    <property type="nucleotide sequence ID" value="NZ_CP067421.1"/>
</dbReference>